<feature type="chain" id="PRO_5001815194" description="RlpA-like protein double-psi beta-barrel domain-containing protein" evidence="2">
    <location>
        <begin position="19"/>
        <end position="122"/>
    </location>
</feature>
<keyword evidence="5" id="KW-1185">Reference proteome</keyword>
<dbReference type="HOGENOM" id="CLU_047639_6_3_1"/>
<dbReference type="STRING" id="857340.A0A086SXB9"/>
<dbReference type="AlphaFoldDB" id="A0A086SXB9"/>
<evidence type="ECO:0000256" key="2">
    <source>
        <dbReference type="SAM" id="SignalP"/>
    </source>
</evidence>
<dbReference type="EMBL" id="JPKY01000116">
    <property type="protein sequence ID" value="KFH41751.1"/>
    <property type="molecule type" value="Genomic_DNA"/>
</dbReference>
<dbReference type="InterPro" id="IPR009009">
    <property type="entry name" value="RlpA-like_DPBB"/>
</dbReference>
<name>A0A086SXB9_HAPC1</name>
<sequence>MMPITLAQLLALATAVMAAPSSQERAAGHRGSVTYYHPGLGACEQVHGDRDMVGAVSKLRFDVSRPCGKRVRVRGPAGQATITIVDRCDGCAHDDLDLSPAAFRQAIGDLGIGNTQAEWEWV</sequence>
<comment type="caution">
    <text evidence="4">The sequence shown here is derived from an EMBL/GenBank/DDBJ whole genome shotgun (WGS) entry which is preliminary data.</text>
</comment>
<dbReference type="Gene3D" id="2.40.40.10">
    <property type="entry name" value="RlpA-like domain"/>
    <property type="match status" value="1"/>
</dbReference>
<dbReference type="CDD" id="cd22191">
    <property type="entry name" value="DPBB_RlpA_EXP_N-like"/>
    <property type="match status" value="1"/>
</dbReference>
<evidence type="ECO:0000313" key="4">
    <source>
        <dbReference type="EMBL" id="KFH41751.1"/>
    </source>
</evidence>
<keyword evidence="1 2" id="KW-0732">Signal</keyword>
<dbReference type="Pfam" id="PF03330">
    <property type="entry name" value="DPBB_1"/>
    <property type="match status" value="1"/>
</dbReference>
<gene>
    <name evidence="4" type="ORF">ACRE_075360</name>
</gene>
<evidence type="ECO:0000256" key="1">
    <source>
        <dbReference type="ARBA" id="ARBA00022729"/>
    </source>
</evidence>
<dbReference type="PANTHER" id="PTHR31836">
    <property type="match status" value="1"/>
</dbReference>
<protein>
    <recommendedName>
        <fullName evidence="3">RlpA-like protein double-psi beta-barrel domain-containing protein</fullName>
    </recommendedName>
</protein>
<dbReference type="OrthoDB" id="406505at2759"/>
<feature type="signal peptide" evidence="2">
    <location>
        <begin position="1"/>
        <end position="18"/>
    </location>
</feature>
<dbReference type="PANTHER" id="PTHR31836:SF27">
    <property type="entry name" value="RLPA-LIKE PROTEIN DOUBLE-PSI BETA-BARREL DOMAIN-CONTAINING PROTEIN"/>
    <property type="match status" value="1"/>
</dbReference>
<dbReference type="InterPro" id="IPR051477">
    <property type="entry name" value="Expansin_CellWall"/>
</dbReference>
<accession>A0A086SXB9</accession>
<feature type="domain" description="RlpA-like protein double-psi beta-barrel" evidence="3">
    <location>
        <begin position="30"/>
        <end position="110"/>
    </location>
</feature>
<reference evidence="5" key="1">
    <citation type="journal article" date="2014" name="Genome Announc.">
        <title>Genome sequence and annotation of Acremonium chrysogenum, producer of the beta-lactam antibiotic cephalosporin C.</title>
        <authorList>
            <person name="Terfehr D."/>
            <person name="Dahlmann T.A."/>
            <person name="Specht T."/>
            <person name="Zadra I."/>
            <person name="Kuernsteiner H."/>
            <person name="Kueck U."/>
        </authorList>
    </citation>
    <scope>NUCLEOTIDE SEQUENCE [LARGE SCALE GENOMIC DNA]</scope>
    <source>
        <strain evidence="5">ATCC 11550 / CBS 779.69 / DSM 880 / IAM 14645 / JCM 23072 / IMI 49137</strain>
    </source>
</reference>
<evidence type="ECO:0000313" key="5">
    <source>
        <dbReference type="Proteomes" id="UP000029964"/>
    </source>
</evidence>
<dbReference type="Proteomes" id="UP000029964">
    <property type="component" value="Unassembled WGS sequence"/>
</dbReference>
<dbReference type="InterPro" id="IPR036908">
    <property type="entry name" value="RlpA-like_sf"/>
</dbReference>
<dbReference type="SUPFAM" id="SSF50685">
    <property type="entry name" value="Barwin-like endoglucanases"/>
    <property type="match status" value="1"/>
</dbReference>
<organism evidence="4 5">
    <name type="scientific">Hapsidospora chrysogenum (strain ATCC 11550 / CBS 779.69 / DSM 880 / IAM 14645 / JCM 23072 / IMI 49137)</name>
    <name type="common">Acremonium chrysogenum</name>
    <dbReference type="NCBI Taxonomy" id="857340"/>
    <lineage>
        <taxon>Eukaryota</taxon>
        <taxon>Fungi</taxon>
        <taxon>Dikarya</taxon>
        <taxon>Ascomycota</taxon>
        <taxon>Pezizomycotina</taxon>
        <taxon>Sordariomycetes</taxon>
        <taxon>Hypocreomycetidae</taxon>
        <taxon>Hypocreales</taxon>
        <taxon>Bionectriaceae</taxon>
        <taxon>Hapsidospora</taxon>
    </lineage>
</organism>
<proteinExistence type="predicted"/>
<evidence type="ECO:0000259" key="3">
    <source>
        <dbReference type="Pfam" id="PF03330"/>
    </source>
</evidence>